<dbReference type="InterPro" id="IPR023395">
    <property type="entry name" value="MCP_dom_sf"/>
</dbReference>
<keyword evidence="13" id="KW-1185">Reference proteome</keyword>
<comment type="similarity">
    <text evidence="2 11">Belongs to the mitochondrial carrier (TC 2.A.29) family.</text>
</comment>
<evidence type="ECO:0000256" key="4">
    <source>
        <dbReference type="ARBA" id="ARBA00022692"/>
    </source>
</evidence>
<evidence type="ECO:0000256" key="10">
    <source>
        <dbReference type="PROSITE-ProRule" id="PRU00282"/>
    </source>
</evidence>
<sequence>MSPPGGDFKRESGTARILGSGTSGIAELLVFHPVDTIAKRLMSNRSHVSLGNLNQIIFKNAANAPVLSKFMSLFPGLGYAAGYKVAQRVYKFGGQPYFRDLIDKSSGQWFRDTFGKKNGQLLMQASAGSLTGIGEVVLLPLDVLKIKMQTNPDALKGRGIVKLITEEGISSLYRGWGWTMARNAPGSFALFGGSAATKQWLFKLEDGAVSSWTQNFVASIGGAVASITVAAPLDVVKTRIQNANFNANLSGVAIIKEMVRTEGLGSFFKGLTPKILVVGPKLVFSYTLAQSLIPFFGKYV</sequence>
<organism evidence="12 13">
    <name type="scientific">Vanrija humicola</name>
    <name type="common">Yeast</name>
    <name type="synonym">Cryptococcus humicola</name>
    <dbReference type="NCBI Taxonomy" id="5417"/>
    <lineage>
        <taxon>Eukaryota</taxon>
        <taxon>Fungi</taxon>
        <taxon>Dikarya</taxon>
        <taxon>Basidiomycota</taxon>
        <taxon>Agaricomycotina</taxon>
        <taxon>Tremellomycetes</taxon>
        <taxon>Trichosporonales</taxon>
        <taxon>Trichosporonaceae</taxon>
        <taxon>Vanrija</taxon>
    </lineage>
</organism>
<dbReference type="EMBL" id="QKWK01000001">
    <property type="protein sequence ID" value="TXT15830.1"/>
    <property type="molecule type" value="Genomic_DNA"/>
</dbReference>
<evidence type="ECO:0000256" key="2">
    <source>
        <dbReference type="ARBA" id="ARBA00006375"/>
    </source>
</evidence>
<dbReference type="GO" id="GO:0001409">
    <property type="term" value="F:guanine nucleotide transmembrane transporter activity"/>
    <property type="evidence" value="ECO:0007669"/>
    <property type="project" value="TreeGrafter"/>
</dbReference>
<protein>
    <recommendedName>
        <fullName evidence="14">Mitochondrial carrier protein</fullName>
    </recommendedName>
</protein>
<keyword evidence="4 10" id="KW-0812">Transmembrane</keyword>
<evidence type="ECO:0000256" key="11">
    <source>
        <dbReference type="RuleBase" id="RU000488"/>
    </source>
</evidence>
<accession>A0A7D8V302</accession>
<dbReference type="OrthoDB" id="409947at2759"/>
<evidence type="ECO:0000256" key="6">
    <source>
        <dbReference type="ARBA" id="ARBA00022792"/>
    </source>
</evidence>
<evidence type="ECO:0000256" key="3">
    <source>
        <dbReference type="ARBA" id="ARBA00022448"/>
    </source>
</evidence>
<dbReference type="Pfam" id="PF00153">
    <property type="entry name" value="Mito_carr"/>
    <property type="match status" value="2"/>
</dbReference>
<evidence type="ECO:0008006" key="14">
    <source>
        <dbReference type="Google" id="ProtNLM"/>
    </source>
</evidence>
<proteinExistence type="inferred from homology"/>
<keyword evidence="8" id="KW-0496">Mitochondrion</keyword>
<dbReference type="AlphaFoldDB" id="A0A7D8V302"/>
<comment type="caution">
    <text evidence="12">The sequence shown here is derived from an EMBL/GenBank/DDBJ whole genome shotgun (WGS) entry which is preliminary data.</text>
</comment>
<gene>
    <name evidence="12" type="ORF">VHUM_00333</name>
</gene>
<evidence type="ECO:0000313" key="13">
    <source>
        <dbReference type="Proteomes" id="UP000473826"/>
    </source>
</evidence>
<dbReference type="PROSITE" id="PS50920">
    <property type="entry name" value="SOLCAR"/>
    <property type="match status" value="2"/>
</dbReference>
<evidence type="ECO:0000256" key="7">
    <source>
        <dbReference type="ARBA" id="ARBA00022989"/>
    </source>
</evidence>
<keyword evidence="9 10" id="KW-0472">Membrane</keyword>
<reference evidence="12 13" key="1">
    <citation type="journal article" date="2019" name="PLoS Genet.">
        <title>Convergent evolution of linked mating-type loci in basidiomycete fungi.</title>
        <authorList>
            <person name="Sun S."/>
            <person name="Coelho M.A."/>
            <person name="Heitman J."/>
            <person name="Nowrousian M."/>
        </authorList>
    </citation>
    <scope>NUCLEOTIDE SEQUENCE [LARGE SCALE GENOMIC DNA]</scope>
    <source>
        <strain evidence="12 13">CBS 4282</strain>
    </source>
</reference>
<keyword evidence="3 11" id="KW-0813">Transport</keyword>
<feature type="repeat" description="Solcar" evidence="10">
    <location>
        <begin position="213"/>
        <end position="295"/>
    </location>
</feature>
<dbReference type="FunFam" id="1.50.40.10:FF:000010">
    <property type="entry name" value="Probable YHM1 (Mitochondrial carrier)"/>
    <property type="match status" value="1"/>
</dbReference>
<dbReference type="GO" id="GO:0005743">
    <property type="term" value="C:mitochondrial inner membrane"/>
    <property type="evidence" value="ECO:0007669"/>
    <property type="project" value="UniProtKB-SubCell"/>
</dbReference>
<dbReference type="PANTHER" id="PTHR46974:SF1">
    <property type="entry name" value="MITOCHONDRIAL GTP_GDP CARRIER PROTEIN 1"/>
    <property type="match status" value="1"/>
</dbReference>
<evidence type="ECO:0000256" key="1">
    <source>
        <dbReference type="ARBA" id="ARBA00004448"/>
    </source>
</evidence>
<comment type="subcellular location">
    <subcellularLocation>
        <location evidence="1">Mitochondrion inner membrane</location>
        <topology evidence="1">Multi-pass membrane protein</topology>
    </subcellularLocation>
</comment>
<dbReference type="Gene3D" id="1.50.40.10">
    <property type="entry name" value="Mitochondrial carrier domain"/>
    <property type="match status" value="1"/>
</dbReference>
<dbReference type="PANTHER" id="PTHR46974">
    <property type="entry name" value="MITOCHONDRIAL GTP/GDP CARRIER PROTEIN 1"/>
    <property type="match status" value="1"/>
</dbReference>
<dbReference type="InterPro" id="IPR018108">
    <property type="entry name" value="MCP_transmembrane"/>
</dbReference>
<keyword evidence="5" id="KW-0677">Repeat</keyword>
<evidence type="ECO:0000256" key="5">
    <source>
        <dbReference type="ARBA" id="ARBA00022737"/>
    </source>
</evidence>
<feature type="repeat" description="Solcar" evidence="10">
    <location>
        <begin position="119"/>
        <end position="200"/>
    </location>
</feature>
<evidence type="ECO:0000313" key="12">
    <source>
        <dbReference type="EMBL" id="TXT15830.1"/>
    </source>
</evidence>
<keyword evidence="6" id="KW-0999">Mitochondrion inner membrane</keyword>
<dbReference type="InterPro" id="IPR053042">
    <property type="entry name" value="Mito_GTP/GDP_Carrier"/>
</dbReference>
<dbReference type="SUPFAM" id="SSF103506">
    <property type="entry name" value="Mitochondrial carrier"/>
    <property type="match status" value="1"/>
</dbReference>
<dbReference type="Proteomes" id="UP000473826">
    <property type="component" value="Unassembled WGS sequence"/>
</dbReference>
<evidence type="ECO:0000256" key="8">
    <source>
        <dbReference type="ARBA" id="ARBA00023128"/>
    </source>
</evidence>
<evidence type="ECO:0000256" key="9">
    <source>
        <dbReference type="ARBA" id="ARBA00023136"/>
    </source>
</evidence>
<name>A0A7D8V302_VANHU</name>
<keyword evidence="7" id="KW-1133">Transmembrane helix</keyword>